<feature type="compositionally biased region" description="Basic and acidic residues" evidence="1">
    <location>
        <begin position="168"/>
        <end position="178"/>
    </location>
</feature>
<evidence type="ECO:0000313" key="3">
    <source>
        <dbReference type="Proteomes" id="UP001280121"/>
    </source>
</evidence>
<evidence type="ECO:0000256" key="1">
    <source>
        <dbReference type="SAM" id="MobiDB-lite"/>
    </source>
</evidence>
<dbReference type="AlphaFoldDB" id="A0AAD9TU69"/>
<reference evidence="2" key="1">
    <citation type="journal article" date="2023" name="Plant J.">
        <title>Genome sequences and population genomics provide insights into the demographic history, inbreeding, and mutation load of two 'living fossil' tree species of Dipteronia.</title>
        <authorList>
            <person name="Feng Y."/>
            <person name="Comes H.P."/>
            <person name="Chen J."/>
            <person name="Zhu S."/>
            <person name="Lu R."/>
            <person name="Zhang X."/>
            <person name="Li P."/>
            <person name="Qiu J."/>
            <person name="Olsen K.M."/>
            <person name="Qiu Y."/>
        </authorList>
    </citation>
    <scope>NUCLEOTIDE SEQUENCE</scope>
    <source>
        <strain evidence="2">KIB01</strain>
    </source>
</reference>
<dbReference type="EMBL" id="JANJYI010000007">
    <property type="protein sequence ID" value="KAK2642072.1"/>
    <property type="molecule type" value="Genomic_DNA"/>
</dbReference>
<accession>A0AAD9TU69</accession>
<feature type="compositionally biased region" description="Polar residues" evidence="1">
    <location>
        <begin position="182"/>
        <end position="191"/>
    </location>
</feature>
<sequence length="191" mass="21736">MCMESRTLMFKGVAIGYWILIAIEDNGVDIIGEFTGCDDVKTIQALRRLEEQLSLNDDIYQEIDSLPNQYLEYKGGICKQEQYDSLCFVQSPEYTVQEQYNGGHPGFQDHSSIFVLRDDAGIDAQHLHQSYGHGYTDGSKGPLYWQEVLETCNTSSVVESQEKPLSSSRREMAEKQEHSPWPNFNGSQVEH</sequence>
<organism evidence="2 3">
    <name type="scientific">Dipteronia dyeriana</name>
    <dbReference type="NCBI Taxonomy" id="168575"/>
    <lineage>
        <taxon>Eukaryota</taxon>
        <taxon>Viridiplantae</taxon>
        <taxon>Streptophyta</taxon>
        <taxon>Embryophyta</taxon>
        <taxon>Tracheophyta</taxon>
        <taxon>Spermatophyta</taxon>
        <taxon>Magnoliopsida</taxon>
        <taxon>eudicotyledons</taxon>
        <taxon>Gunneridae</taxon>
        <taxon>Pentapetalae</taxon>
        <taxon>rosids</taxon>
        <taxon>malvids</taxon>
        <taxon>Sapindales</taxon>
        <taxon>Sapindaceae</taxon>
        <taxon>Hippocastanoideae</taxon>
        <taxon>Acereae</taxon>
        <taxon>Dipteronia</taxon>
    </lineage>
</organism>
<protein>
    <submittedName>
        <fullName evidence="2">Uncharacterized protein</fullName>
    </submittedName>
</protein>
<comment type="caution">
    <text evidence="2">The sequence shown here is derived from an EMBL/GenBank/DDBJ whole genome shotgun (WGS) entry which is preliminary data.</text>
</comment>
<dbReference type="Proteomes" id="UP001280121">
    <property type="component" value="Unassembled WGS sequence"/>
</dbReference>
<evidence type="ECO:0000313" key="2">
    <source>
        <dbReference type="EMBL" id="KAK2642072.1"/>
    </source>
</evidence>
<name>A0AAD9TU69_9ROSI</name>
<proteinExistence type="predicted"/>
<gene>
    <name evidence="2" type="ORF">Ddye_023835</name>
</gene>
<keyword evidence="3" id="KW-1185">Reference proteome</keyword>
<feature type="compositionally biased region" description="Polar residues" evidence="1">
    <location>
        <begin position="156"/>
        <end position="167"/>
    </location>
</feature>
<feature type="region of interest" description="Disordered" evidence="1">
    <location>
        <begin position="156"/>
        <end position="191"/>
    </location>
</feature>